<keyword evidence="2" id="KW-1185">Reference proteome</keyword>
<comment type="caution">
    <text evidence="1">The sequence shown here is derived from an EMBL/GenBank/DDBJ whole genome shotgun (WGS) entry which is preliminary data.</text>
</comment>
<reference evidence="1 2" key="1">
    <citation type="submission" date="2021-06" db="EMBL/GenBank/DDBJ databases">
        <authorList>
            <person name="Palmer J.M."/>
        </authorList>
    </citation>
    <scope>NUCLEOTIDE SEQUENCE [LARGE SCALE GENOMIC DNA]</scope>
    <source>
        <strain evidence="1 2">AS_MEX2019</strain>
        <tissue evidence="1">Muscle</tissue>
    </source>
</reference>
<evidence type="ECO:0000313" key="1">
    <source>
        <dbReference type="EMBL" id="MEQ2289710.1"/>
    </source>
</evidence>
<gene>
    <name evidence="1" type="ORF">AMECASPLE_035997</name>
</gene>
<sequence length="148" mass="15606">MLGLTVPVSRLRSPTSQPQPIGLLLQLDSIPYCRCPPPGSGIAAATGTADLTAAATGSSINNRCGEHLPLGLYVSNIPRNLVKALPEVGVEYIPGRGLRQTFPADPHYAFGLPRLSPPPVDPTHHQVVISGQLSPSLHPSVQNMLPKV</sequence>
<name>A0ABV0Y7S2_9TELE</name>
<organism evidence="1 2">
    <name type="scientific">Ameca splendens</name>
    <dbReference type="NCBI Taxonomy" id="208324"/>
    <lineage>
        <taxon>Eukaryota</taxon>
        <taxon>Metazoa</taxon>
        <taxon>Chordata</taxon>
        <taxon>Craniata</taxon>
        <taxon>Vertebrata</taxon>
        <taxon>Euteleostomi</taxon>
        <taxon>Actinopterygii</taxon>
        <taxon>Neopterygii</taxon>
        <taxon>Teleostei</taxon>
        <taxon>Neoteleostei</taxon>
        <taxon>Acanthomorphata</taxon>
        <taxon>Ovalentaria</taxon>
        <taxon>Atherinomorphae</taxon>
        <taxon>Cyprinodontiformes</taxon>
        <taxon>Goodeidae</taxon>
        <taxon>Ameca</taxon>
    </lineage>
</organism>
<dbReference type="EMBL" id="JAHRIP010024348">
    <property type="protein sequence ID" value="MEQ2289710.1"/>
    <property type="molecule type" value="Genomic_DNA"/>
</dbReference>
<evidence type="ECO:0000313" key="2">
    <source>
        <dbReference type="Proteomes" id="UP001469553"/>
    </source>
</evidence>
<accession>A0ABV0Y7S2</accession>
<dbReference type="Proteomes" id="UP001469553">
    <property type="component" value="Unassembled WGS sequence"/>
</dbReference>
<proteinExistence type="predicted"/>
<protein>
    <submittedName>
        <fullName evidence="1">Uncharacterized protein</fullName>
    </submittedName>
</protein>